<comment type="caution">
    <text evidence="2">The sequence shown here is derived from an EMBL/GenBank/DDBJ whole genome shotgun (WGS) entry which is preliminary data.</text>
</comment>
<gene>
    <name evidence="2" type="ORF">BN11_2950004</name>
</gene>
<dbReference type="Pfam" id="PF07553">
    <property type="entry name" value="Lipoprotein_Ltp"/>
    <property type="match status" value="2"/>
</dbReference>
<name>W6JVQ0_9MICO</name>
<dbReference type="Gene3D" id="1.10.10.10">
    <property type="entry name" value="Winged helix-like DNA-binding domain superfamily/Winged helix DNA-binding domain"/>
    <property type="match status" value="2"/>
</dbReference>
<evidence type="ECO:0000313" key="2">
    <source>
        <dbReference type="EMBL" id="CCH73558.1"/>
    </source>
</evidence>
<dbReference type="AlphaFoldDB" id="W6JVQ0"/>
<feature type="domain" description="Putative host cell surface-exposed lipoprotein Ltp-like HTH region" evidence="1">
    <location>
        <begin position="53"/>
        <end position="98"/>
    </location>
</feature>
<dbReference type="STRING" id="1193182.BN11_2950004"/>
<sequence>MTSGQANALRAAENYLSFMPFSRKGLIQQLSSDAGDGYSLKDATFAADHVKVNWKEQAAKAAKNYLDMMPFSRTGLIQQLTSEAGDGYTRSEAEYGVTKAGL</sequence>
<evidence type="ECO:0000259" key="1">
    <source>
        <dbReference type="Pfam" id="PF07553"/>
    </source>
</evidence>
<protein>
    <recommendedName>
        <fullName evidence="1">Putative host cell surface-exposed lipoprotein Ltp-like HTH region domain-containing protein</fullName>
    </recommendedName>
</protein>
<keyword evidence="3" id="KW-1185">Reference proteome</keyword>
<accession>W6JVQ0</accession>
<evidence type="ECO:0000313" key="3">
    <source>
        <dbReference type="Proteomes" id="UP000035763"/>
    </source>
</evidence>
<dbReference type="Proteomes" id="UP000035763">
    <property type="component" value="Unassembled WGS sequence"/>
</dbReference>
<proteinExistence type="predicted"/>
<dbReference type="InterPro" id="IPR036388">
    <property type="entry name" value="WH-like_DNA-bd_sf"/>
</dbReference>
<dbReference type="InterPro" id="IPR011434">
    <property type="entry name" value="Ltp-like_HTH"/>
</dbReference>
<dbReference type="EMBL" id="CAJA01000218">
    <property type="protein sequence ID" value="CCH73558.1"/>
    <property type="molecule type" value="Genomic_DNA"/>
</dbReference>
<feature type="domain" description="Putative host cell surface-exposed lipoprotein Ltp-like HTH region" evidence="1">
    <location>
        <begin position="5"/>
        <end position="50"/>
    </location>
</feature>
<reference evidence="2 3" key="1">
    <citation type="journal article" date="2013" name="ISME J.">
        <title>A metabolic model for members of the genus Tetrasphaera involved in enhanced biological phosphorus removal.</title>
        <authorList>
            <person name="Kristiansen R."/>
            <person name="Nguyen H.T.T."/>
            <person name="Saunders A.M."/>
            <person name="Nielsen J.L."/>
            <person name="Wimmer R."/>
            <person name="Le V.Q."/>
            <person name="McIlroy S.J."/>
            <person name="Petrovski S."/>
            <person name="Seviour R.J."/>
            <person name="Calteau A."/>
            <person name="Nielsen K.L."/>
            <person name="Nielsen P.H."/>
        </authorList>
    </citation>
    <scope>NUCLEOTIDE SEQUENCE [LARGE SCALE GENOMIC DNA]</scope>
    <source>
        <strain evidence="2 3">Ben110</strain>
    </source>
</reference>
<organism evidence="2 3">
    <name type="scientific">Nostocoides australiense Ben110</name>
    <dbReference type="NCBI Taxonomy" id="1193182"/>
    <lineage>
        <taxon>Bacteria</taxon>
        <taxon>Bacillati</taxon>
        <taxon>Actinomycetota</taxon>
        <taxon>Actinomycetes</taxon>
        <taxon>Micrococcales</taxon>
        <taxon>Intrasporangiaceae</taxon>
        <taxon>Nostocoides</taxon>
    </lineage>
</organism>